<protein>
    <submittedName>
        <fullName evidence="2">Uncharacterized protein</fullName>
    </submittedName>
</protein>
<gene>
    <name evidence="2" type="ORF">SCHPADRAFT_686540</name>
</gene>
<dbReference type="EMBL" id="KQ086196">
    <property type="protein sequence ID" value="KLO06571.1"/>
    <property type="molecule type" value="Genomic_DNA"/>
</dbReference>
<reference evidence="2 3" key="1">
    <citation type="submission" date="2015-04" db="EMBL/GenBank/DDBJ databases">
        <title>Complete genome sequence of Schizopora paradoxa KUC8140, a cosmopolitan wood degrader in East Asia.</title>
        <authorList>
            <consortium name="DOE Joint Genome Institute"/>
            <person name="Min B."/>
            <person name="Park H."/>
            <person name="Jang Y."/>
            <person name="Kim J.-J."/>
            <person name="Kim K.H."/>
            <person name="Pangilinan J."/>
            <person name="Lipzen A."/>
            <person name="Riley R."/>
            <person name="Grigoriev I.V."/>
            <person name="Spatafora J.W."/>
            <person name="Choi I.-G."/>
        </authorList>
    </citation>
    <scope>NUCLEOTIDE SEQUENCE [LARGE SCALE GENOMIC DNA]</scope>
    <source>
        <strain evidence="2 3">KUC8140</strain>
    </source>
</reference>
<dbReference type="InParanoid" id="A0A0H2RP46"/>
<evidence type="ECO:0000313" key="2">
    <source>
        <dbReference type="EMBL" id="KLO06571.1"/>
    </source>
</evidence>
<name>A0A0H2RP46_9AGAM</name>
<dbReference type="Proteomes" id="UP000053477">
    <property type="component" value="Unassembled WGS sequence"/>
</dbReference>
<sequence length="166" mass="18953">MAMAVEMAIYMRRRRLGTGDEWVDGGEERKGVVHDASVGLQPMNHSSPGSSLQHNRKHVHSLHPPSLIHFITWPRPRPPRHHNLRFWNPFLVYGRATARDGDEENERDGGPKLTGGIDDDDEGQEAAVGTSSVFCRGRRRQHPSCFALKMPCLRRWRGLVTMRWRG</sequence>
<dbReference type="AlphaFoldDB" id="A0A0H2RP46"/>
<evidence type="ECO:0000256" key="1">
    <source>
        <dbReference type="SAM" id="MobiDB-lite"/>
    </source>
</evidence>
<proteinExistence type="predicted"/>
<evidence type="ECO:0000313" key="3">
    <source>
        <dbReference type="Proteomes" id="UP000053477"/>
    </source>
</evidence>
<feature type="region of interest" description="Disordered" evidence="1">
    <location>
        <begin position="98"/>
        <end position="125"/>
    </location>
</feature>
<accession>A0A0H2RP46</accession>
<keyword evidence="3" id="KW-1185">Reference proteome</keyword>
<organism evidence="2 3">
    <name type="scientific">Schizopora paradoxa</name>
    <dbReference type="NCBI Taxonomy" id="27342"/>
    <lineage>
        <taxon>Eukaryota</taxon>
        <taxon>Fungi</taxon>
        <taxon>Dikarya</taxon>
        <taxon>Basidiomycota</taxon>
        <taxon>Agaricomycotina</taxon>
        <taxon>Agaricomycetes</taxon>
        <taxon>Hymenochaetales</taxon>
        <taxon>Schizoporaceae</taxon>
        <taxon>Schizopora</taxon>
    </lineage>
</organism>